<name>A0A6B1DQY4_9CHLR</name>
<proteinExistence type="predicted"/>
<sequence length="56" mass="6298">MPGKEHEWYDQGLPSLHADPADRIIVSTALEGHRLFTADAGILRWSGNLNRLDARE</sequence>
<evidence type="ECO:0000313" key="1">
    <source>
        <dbReference type="EMBL" id="MYD90149.1"/>
    </source>
</evidence>
<protein>
    <submittedName>
        <fullName evidence="1">Type II toxin-antitoxin system VapC family toxin</fullName>
    </submittedName>
</protein>
<accession>A0A6B1DQY4</accession>
<reference evidence="1" key="1">
    <citation type="submission" date="2019-09" db="EMBL/GenBank/DDBJ databases">
        <title>Characterisation of the sponge microbiome using genome-centric metagenomics.</title>
        <authorList>
            <person name="Engelberts J.P."/>
            <person name="Robbins S.J."/>
            <person name="De Goeij J.M."/>
            <person name="Aranda M."/>
            <person name="Bell S.C."/>
            <person name="Webster N.S."/>
        </authorList>
    </citation>
    <scope>NUCLEOTIDE SEQUENCE</scope>
    <source>
        <strain evidence="1">SB0662_bin_9</strain>
    </source>
</reference>
<dbReference type="EMBL" id="VXPY01000051">
    <property type="protein sequence ID" value="MYD90149.1"/>
    <property type="molecule type" value="Genomic_DNA"/>
</dbReference>
<comment type="caution">
    <text evidence="1">The sequence shown here is derived from an EMBL/GenBank/DDBJ whole genome shotgun (WGS) entry which is preliminary data.</text>
</comment>
<dbReference type="AlphaFoldDB" id="A0A6B1DQY4"/>
<gene>
    <name evidence="1" type="ORF">F4Y08_07385</name>
</gene>
<organism evidence="1">
    <name type="scientific">Caldilineaceae bacterium SB0662_bin_9</name>
    <dbReference type="NCBI Taxonomy" id="2605258"/>
    <lineage>
        <taxon>Bacteria</taxon>
        <taxon>Bacillati</taxon>
        <taxon>Chloroflexota</taxon>
        <taxon>Caldilineae</taxon>
        <taxon>Caldilineales</taxon>
        <taxon>Caldilineaceae</taxon>
    </lineage>
</organism>